<dbReference type="STRING" id="706191.PANA_0652"/>
<dbReference type="EMBL" id="CP001875">
    <property type="protein sequence ID" value="ADD75819.1"/>
    <property type="molecule type" value="Genomic_DNA"/>
</dbReference>
<evidence type="ECO:0000256" key="1">
    <source>
        <dbReference type="SAM" id="Phobius"/>
    </source>
</evidence>
<dbReference type="KEGG" id="pam:PANA_0652"/>
<accession>D4GJK9</accession>
<dbReference type="GO" id="GO:0005829">
    <property type="term" value="C:cytosol"/>
    <property type="evidence" value="ECO:0007669"/>
    <property type="project" value="TreeGrafter"/>
</dbReference>
<organism evidence="2 3">
    <name type="scientific">Pantoea ananatis (strain LMG 20103)</name>
    <dbReference type="NCBI Taxonomy" id="706191"/>
    <lineage>
        <taxon>Bacteria</taxon>
        <taxon>Pseudomonadati</taxon>
        <taxon>Pseudomonadota</taxon>
        <taxon>Gammaproteobacteria</taxon>
        <taxon>Enterobacterales</taxon>
        <taxon>Erwiniaceae</taxon>
        <taxon>Pantoea</taxon>
    </lineage>
</organism>
<dbReference type="PANTHER" id="PTHR37952">
    <property type="match status" value="1"/>
</dbReference>
<reference evidence="2 3" key="1">
    <citation type="journal article" date="2010" name="J. Bacteriol.">
        <title>Genome sequence of Pantoea ananatis LMG20103, the causative agent of Eucalyptus blight and dieback.</title>
        <authorList>
            <person name="De Maayer P."/>
            <person name="Chan W.Y."/>
            <person name="Venter S.N."/>
            <person name="Toth I.K."/>
            <person name="Birch P.R."/>
            <person name="Joubert F."/>
            <person name="Coutinho T.A."/>
        </authorList>
    </citation>
    <scope>NUCLEOTIDE SEQUENCE [LARGE SCALE GENOMIC DNA]</scope>
    <source>
        <strain evidence="2 3">LMG 20103</strain>
    </source>
</reference>
<keyword evidence="1" id="KW-0472">Membrane</keyword>
<gene>
    <name evidence="2" type="primary">creA</name>
    <name evidence="2" type="ordered locus">PANA_0652</name>
</gene>
<dbReference type="InterPro" id="IPR010292">
    <property type="entry name" value="Uncharacterised_CreA"/>
</dbReference>
<evidence type="ECO:0000313" key="3">
    <source>
        <dbReference type="Proteomes" id="UP000001702"/>
    </source>
</evidence>
<keyword evidence="1" id="KW-0812">Transmembrane</keyword>
<dbReference type="NCBIfam" id="NF008026">
    <property type="entry name" value="PRK10756.1"/>
    <property type="match status" value="1"/>
</dbReference>
<feature type="transmembrane region" description="Helical" evidence="1">
    <location>
        <begin position="20"/>
        <end position="36"/>
    </location>
</feature>
<keyword evidence="1" id="KW-1133">Transmembrane helix</keyword>
<name>D4GJK9_PANAM</name>
<dbReference type="Proteomes" id="UP000001702">
    <property type="component" value="Chromosome"/>
</dbReference>
<dbReference type="PANTHER" id="PTHR37952:SF2">
    <property type="entry name" value="PROTEIN CREA"/>
    <property type="match status" value="1"/>
</dbReference>
<keyword evidence="3" id="KW-1185">Reference proteome</keyword>
<proteinExistence type="predicted"/>
<evidence type="ECO:0000313" key="2">
    <source>
        <dbReference type="EMBL" id="ADD75819.1"/>
    </source>
</evidence>
<dbReference type="HOGENOM" id="CLU_109726_1_1_6"/>
<dbReference type="Pfam" id="PF05981">
    <property type="entry name" value="CreA"/>
    <property type="match status" value="1"/>
</dbReference>
<sequence length="197" mass="21897">MVLTGMVVLSTREFIPFLRWLLYRLTVHYMLIYYICNGNSMTIPRLLLVTFAGLLFSSPLLAEEIGSVDTVFKMFGPDHKIVVEAFDDPDVKNVTCYISRAKTGGIKGGLGLAEDTSDAAISCQQIGPVELSEKIAKGKAQGDVVFRQRTSLIFKKLQVVRFFDSKRNALIYLAYSDKVVDGSPKNALSAVPIMPWH</sequence>
<protein>
    <submittedName>
        <fullName evidence="2">CreA</fullName>
    </submittedName>
</protein>
<dbReference type="eggNOG" id="COG3045">
    <property type="taxonomic scope" value="Bacteria"/>
</dbReference>
<dbReference type="AlphaFoldDB" id="D4GJK9"/>